<comment type="caution">
    <text evidence="1">The sequence shown here is derived from an EMBL/GenBank/DDBJ whole genome shotgun (WGS) entry which is preliminary data.</text>
</comment>
<keyword evidence="2" id="KW-1185">Reference proteome</keyword>
<dbReference type="EMBL" id="FXUI01000005">
    <property type="protein sequence ID" value="SMP69735.1"/>
    <property type="molecule type" value="Genomic_DNA"/>
</dbReference>
<proteinExistence type="predicted"/>
<dbReference type="Gene3D" id="3.10.20.30">
    <property type="match status" value="1"/>
</dbReference>
<dbReference type="SUPFAM" id="SSF54285">
    <property type="entry name" value="MoaD/ThiS"/>
    <property type="match status" value="1"/>
</dbReference>
<dbReference type="RefSeq" id="WP_346770685.1">
    <property type="nucleotide sequence ID" value="NZ_FXUI01000005.1"/>
</dbReference>
<dbReference type="CDD" id="cd00754">
    <property type="entry name" value="Ubl_MoaD"/>
    <property type="match status" value="1"/>
</dbReference>
<accession>A0ABY1QFG0</accession>
<name>A0ABY1QFG0_9SPHN</name>
<evidence type="ECO:0000313" key="2">
    <source>
        <dbReference type="Proteomes" id="UP001157910"/>
    </source>
</evidence>
<organism evidence="1 2">
    <name type="scientific">Novosphingobium panipatense</name>
    <dbReference type="NCBI Taxonomy" id="428991"/>
    <lineage>
        <taxon>Bacteria</taxon>
        <taxon>Pseudomonadati</taxon>
        <taxon>Pseudomonadota</taxon>
        <taxon>Alphaproteobacteria</taxon>
        <taxon>Sphingomonadales</taxon>
        <taxon>Sphingomonadaceae</taxon>
        <taxon>Novosphingobium</taxon>
    </lineage>
</organism>
<reference evidence="1 2" key="1">
    <citation type="submission" date="2017-05" db="EMBL/GenBank/DDBJ databases">
        <authorList>
            <person name="Varghese N."/>
            <person name="Submissions S."/>
        </authorList>
    </citation>
    <scope>NUCLEOTIDE SEQUENCE [LARGE SCALE GENOMIC DNA]</scope>
    <source>
        <strain evidence="1 2">SM16</strain>
    </source>
</reference>
<dbReference type="Proteomes" id="UP001157910">
    <property type="component" value="Unassembled WGS sequence"/>
</dbReference>
<evidence type="ECO:0000313" key="1">
    <source>
        <dbReference type="EMBL" id="SMP69735.1"/>
    </source>
</evidence>
<sequence>MTLPKKLVFLGRLEDLAGGPSQDIAKAGPLAWNDLLATLGERHSQALVDAVQADKVRIAVNGVLIADKTALVLADGDEIAFLPPVSGG</sequence>
<protein>
    <submittedName>
        <fullName evidence="1">Molybdopterin synthase sulfur carrier subunit</fullName>
    </submittedName>
</protein>
<gene>
    <name evidence="1" type="ORF">SAMN06296065_105159</name>
</gene>
<dbReference type="InterPro" id="IPR016155">
    <property type="entry name" value="Mopterin_synth/thiamin_S_b"/>
</dbReference>
<dbReference type="InterPro" id="IPR012675">
    <property type="entry name" value="Beta-grasp_dom_sf"/>
</dbReference>
<dbReference type="Pfam" id="PF02597">
    <property type="entry name" value="ThiS"/>
    <property type="match status" value="1"/>
</dbReference>
<dbReference type="InterPro" id="IPR003749">
    <property type="entry name" value="ThiS/MoaD-like"/>
</dbReference>